<protein>
    <submittedName>
        <fullName evidence="1">Uncharacterized protein</fullName>
    </submittedName>
</protein>
<reference evidence="1 2" key="1">
    <citation type="journal article" date="2015" name="Nature">
        <title>rRNA introns, odd ribosomes, and small enigmatic genomes across a large radiation of phyla.</title>
        <authorList>
            <person name="Brown C.T."/>
            <person name="Hug L.A."/>
            <person name="Thomas B.C."/>
            <person name="Sharon I."/>
            <person name="Castelle C.J."/>
            <person name="Singh A."/>
            <person name="Wilkins M.J."/>
            <person name="Williams K.H."/>
            <person name="Banfield J.F."/>
        </authorList>
    </citation>
    <scope>NUCLEOTIDE SEQUENCE [LARGE SCALE GENOMIC DNA]</scope>
</reference>
<dbReference type="AlphaFoldDB" id="A0A0G1NAT9"/>
<evidence type="ECO:0000313" key="2">
    <source>
        <dbReference type="Proteomes" id="UP000034644"/>
    </source>
</evidence>
<organism evidence="1 2">
    <name type="scientific">Candidatus Azambacteria bacterium GW2011_GWA2_45_90</name>
    <dbReference type="NCBI Taxonomy" id="1618614"/>
    <lineage>
        <taxon>Bacteria</taxon>
        <taxon>Candidatus Azamiibacteriota</taxon>
    </lineage>
</organism>
<name>A0A0G1NAT9_9BACT</name>
<dbReference type="EMBL" id="LCLO01000028">
    <property type="protein sequence ID" value="KKU17654.1"/>
    <property type="molecule type" value="Genomic_DNA"/>
</dbReference>
<accession>A0A0G1NAT9</accession>
<gene>
    <name evidence="1" type="ORF">UX27_C0028G0001</name>
</gene>
<dbReference type="Proteomes" id="UP000034644">
    <property type="component" value="Unassembled WGS sequence"/>
</dbReference>
<proteinExistence type="predicted"/>
<comment type="caution">
    <text evidence="1">The sequence shown here is derived from an EMBL/GenBank/DDBJ whole genome shotgun (WGS) entry which is preliminary data.</text>
</comment>
<evidence type="ECO:0000313" key="1">
    <source>
        <dbReference type="EMBL" id="KKU17654.1"/>
    </source>
</evidence>
<sequence>MGIQRECSVRMTDSYIIAVTAEKRTAPGIFGLRAHFLHNRYNAVSGDENRGFAGISDVNPVLTVFKLGDNAGNRHDEKSVHLFPQLFQRLFDRGTGRFIAGFRRRFHNNLRHFRAGQKQDITCSDLAGGRQIIEFYDCFNLGFVFFGNRR</sequence>